<keyword evidence="2" id="KW-0472">Membrane</keyword>
<proteinExistence type="predicted"/>
<keyword evidence="2" id="KW-1133">Transmembrane helix</keyword>
<reference evidence="3 4" key="1">
    <citation type="submission" date="2019-02" db="EMBL/GenBank/DDBJ databases">
        <title>Genome sequencing of the rare red list fungi Dentipellis fragilis.</title>
        <authorList>
            <person name="Buettner E."/>
            <person name="Kellner H."/>
        </authorList>
    </citation>
    <scope>NUCLEOTIDE SEQUENCE [LARGE SCALE GENOMIC DNA]</scope>
    <source>
        <strain evidence="3 4">DSM 105465</strain>
    </source>
</reference>
<organism evidence="3 4">
    <name type="scientific">Dentipellis fragilis</name>
    <dbReference type="NCBI Taxonomy" id="205917"/>
    <lineage>
        <taxon>Eukaryota</taxon>
        <taxon>Fungi</taxon>
        <taxon>Dikarya</taxon>
        <taxon>Basidiomycota</taxon>
        <taxon>Agaricomycotina</taxon>
        <taxon>Agaricomycetes</taxon>
        <taxon>Russulales</taxon>
        <taxon>Hericiaceae</taxon>
        <taxon>Dentipellis</taxon>
    </lineage>
</organism>
<keyword evidence="4" id="KW-1185">Reference proteome</keyword>
<feature type="transmembrane region" description="Helical" evidence="2">
    <location>
        <begin position="12"/>
        <end position="33"/>
    </location>
</feature>
<feature type="transmembrane region" description="Helical" evidence="2">
    <location>
        <begin position="154"/>
        <end position="173"/>
    </location>
</feature>
<feature type="transmembrane region" description="Helical" evidence="2">
    <location>
        <begin position="179"/>
        <end position="200"/>
    </location>
</feature>
<evidence type="ECO:0000256" key="2">
    <source>
        <dbReference type="SAM" id="Phobius"/>
    </source>
</evidence>
<name>A0A4Y9Y2V4_9AGAM</name>
<evidence type="ECO:0000313" key="3">
    <source>
        <dbReference type="EMBL" id="TFY55159.1"/>
    </source>
</evidence>
<dbReference type="EMBL" id="SEOQ01000947">
    <property type="protein sequence ID" value="TFY55159.1"/>
    <property type="molecule type" value="Genomic_DNA"/>
</dbReference>
<feature type="region of interest" description="Disordered" evidence="1">
    <location>
        <begin position="205"/>
        <end position="226"/>
    </location>
</feature>
<keyword evidence="2" id="KW-0812">Transmembrane</keyword>
<sequence>MGSIFSAIGNGIIAILDAIFIVLETIVAVITTVRPCFLILPSRSPDDGFPPSRSLSRLWTSSSISFAAAAAVAARAQALARVSAAEDGADVARGTTLSIPVFALILRSSTTSAPPPTTTTYLYEQPFTSYDGMSHVSVRCNQPANRTAASQGSIFSAIGNGIIAIFGAIFSVIETIVGVITSIIVTIVDVIVDIICCRCFGSRRRSHASSGRSRGFGRRRGMGSTI</sequence>
<dbReference type="OrthoDB" id="5230947at2759"/>
<dbReference type="Proteomes" id="UP000298327">
    <property type="component" value="Unassembled WGS sequence"/>
</dbReference>
<accession>A0A4Y9Y2V4</accession>
<feature type="compositionally biased region" description="Basic residues" evidence="1">
    <location>
        <begin position="215"/>
        <end position="226"/>
    </location>
</feature>
<dbReference type="AlphaFoldDB" id="A0A4Y9Y2V4"/>
<gene>
    <name evidence="3" type="ORF">EVG20_g9425</name>
</gene>
<protein>
    <submittedName>
        <fullName evidence="3">Uncharacterized protein</fullName>
    </submittedName>
</protein>
<evidence type="ECO:0000256" key="1">
    <source>
        <dbReference type="SAM" id="MobiDB-lite"/>
    </source>
</evidence>
<evidence type="ECO:0000313" key="4">
    <source>
        <dbReference type="Proteomes" id="UP000298327"/>
    </source>
</evidence>
<comment type="caution">
    <text evidence="3">The sequence shown here is derived from an EMBL/GenBank/DDBJ whole genome shotgun (WGS) entry which is preliminary data.</text>
</comment>